<dbReference type="EMBL" id="QLLO01000003">
    <property type="protein sequence ID" value="RAJ16304.1"/>
    <property type="molecule type" value="Genomic_DNA"/>
</dbReference>
<keyword evidence="3" id="KW-1185">Reference proteome</keyword>
<proteinExistence type="predicted"/>
<evidence type="ECO:0000313" key="3">
    <source>
        <dbReference type="Proteomes" id="UP000248703"/>
    </source>
</evidence>
<dbReference type="AlphaFoldDB" id="A0A327RL14"/>
<gene>
    <name evidence="2" type="ORF">LY08_01162</name>
</gene>
<organism evidence="2 3">
    <name type="scientific">Olleya aquimaris</name>
    <dbReference type="NCBI Taxonomy" id="639310"/>
    <lineage>
        <taxon>Bacteria</taxon>
        <taxon>Pseudomonadati</taxon>
        <taxon>Bacteroidota</taxon>
        <taxon>Flavobacteriia</taxon>
        <taxon>Flavobacteriales</taxon>
        <taxon>Flavobacteriaceae</taxon>
    </lineage>
</organism>
<feature type="coiled-coil region" evidence="1">
    <location>
        <begin position="109"/>
        <end position="171"/>
    </location>
</feature>
<dbReference type="OrthoDB" id="1143801at2"/>
<dbReference type="Proteomes" id="UP000248703">
    <property type="component" value="Unassembled WGS sequence"/>
</dbReference>
<keyword evidence="1" id="KW-0175">Coiled coil</keyword>
<comment type="caution">
    <text evidence="2">The sequence shown here is derived from an EMBL/GenBank/DDBJ whole genome shotgun (WGS) entry which is preliminary data.</text>
</comment>
<dbReference type="RefSeq" id="WP_111659497.1">
    <property type="nucleotide sequence ID" value="NZ_QLLO01000003.1"/>
</dbReference>
<evidence type="ECO:0000256" key="1">
    <source>
        <dbReference type="SAM" id="Coils"/>
    </source>
</evidence>
<reference evidence="2 3" key="1">
    <citation type="submission" date="2018-06" db="EMBL/GenBank/DDBJ databases">
        <title>Genomic Encyclopedia of Archaeal and Bacterial Type Strains, Phase II (KMG-II): from individual species to whole genera.</title>
        <authorList>
            <person name="Goeker M."/>
        </authorList>
    </citation>
    <scope>NUCLEOTIDE SEQUENCE [LARGE SCALE GENOMIC DNA]</scope>
    <source>
        <strain evidence="2 3">DSM 24464</strain>
    </source>
</reference>
<sequence length="183" mass="21091">MNDNIEKLFSDLQDQFDVHEPNTGHQQRFLEQLNHAKTQTKVASLKTSYWKPLLAVAASVALLLTITFNVKSDTIEKDLASVSPEMAETQHFFSNTITYELKKLNTVKSPETEKLVNDALLRLEQLEQEYQTLKLNLTESGKDQRVIYAMITNFQNRIDVLQSTLLQIEELKTLKQNNYETTL</sequence>
<name>A0A327RL14_9FLAO</name>
<accession>A0A327RL14</accession>
<evidence type="ECO:0008006" key="4">
    <source>
        <dbReference type="Google" id="ProtNLM"/>
    </source>
</evidence>
<protein>
    <recommendedName>
        <fullName evidence="4">Anti-sigma factor</fullName>
    </recommendedName>
</protein>
<evidence type="ECO:0000313" key="2">
    <source>
        <dbReference type="EMBL" id="RAJ16304.1"/>
    </source>
</evidence>